<dbReference type="PANTHER" id="PTHR42993:SF1">
    <property type="entry name" value="MAOC-LIKE DEHYDRATASE DOMAIN-CONTAINING PROTEIN"/>
    <property type="match status" value="1"/>
</dbReference>
<gene>
    <name evidence="2" type="ORF">NCTC10754_02618</name>
</gene>
<protein>
    <submittedName>
        <fullName evidence="2">Putative enoyl-CoA hydratase 1</fullName>
        <ecNumber evidence="2">4.2.1.17</ecNumber>
    </submittedName>
</protein>
<evidence type="ECO:0000313" key="3">
    <source>
        <dbReference type="Proteomes" id="UP000330809"/>
    </source>
</evidence>
<dbReference type="PANTHER" id="PTHR42993">
    <property type="entry name" value="MAOC-LIKE DEHYDRATASE DOMAIN-CONTAINING PROTEIN"/>
    <property type="match status" value="1"/>
</dbReference>
<organism evidence="2 3">
    <name type="scientific">Pseudomonas fragi</name>
    <dbReference type="NCBI Taxonomy" id="296"/>
    <lineage>
        <taxon>Bacteria</taxon>
        <taxon>Pseudomonadati</taxon>
        <taxon>Pseudomonadota</taxon>
        <taxon>Gammaproteobacteria</taxon>
        <taxon>Pseudomonadales</taxon>
        <taxon>Pseudomonadaceae</taxon>
        <taxon>Pseudomonas</taxon>
    </lineage>
</organism>
<dbReference type="GO" id="GO:0004300">
    <property type="term" value="F:enoyl-CoA hydratase activity"/>
    <property type="evidence" value="ECO:0007669"/>
    <property type="project" value="UniProtKB-EC"/>
</dbReference>
<dbReference type="EMBL" id="CAACYJ010000035">
    <property type="protein sequence ID" value="VFB20007.1"/>
    <property type="molecule type" value="Genomic_DNA"/>
</dbReference>
<dbReference type="SUPFAM" id="SSF54637">
    <property type="entry name" value="Thioesterase/thiol ester dehydrase-isomerase"/>
    <property type="match status" value="1"/>
</dbReference>
<reference evidence="2 3" key="1">
    <citation type="submission" date="2019-02" db="EMBL/GenBank/DDBJ databases">
        <authorList>
            <consortium name="Pathogen Informatics"/>
        </authorList>
    </citation>
    <scope>NUCLEOTIDE SEQUENCE [LARGE SCALE GENOMIC DNA]</scope>
    <source>
        <strain evidence="2 3">3012STDY7103891</strain>
    </source>
</reference>
<dbReference type="InterPro" id="IPR039375">
    <property type="entry name" value="NodN-like"/>
</dbReference>
<dbReference type="EC" id="4.2.1.17" evidence="2"/>
<dbReference type="Proteomes" id="UP000330809">
    <property type="component" value="Unassembled WGS sequence"/>
</dbReference>
<dbReference type="AlphaFoldDB" id="A0A449IKR4"/>
<dbReference type="Gene3D" id="3.10.129.10">
    <property type="entry name" value="Hotdog Thioesterase"/>
    <property type="match status" value="1"/>
</dbReference>
<proteinExistence type="predicted"/>
<dbReference type="CDD" id="cd03450">
    <property type="entry name" value="NodN"/>
    <property type="match status" value="1"/>
</dbReference>
<sequence>MPIMLRGIEGIKAHVGFDLGKSCWLEVNQEMIDSFARETEDRQWIHVDQQKARQGPFGTTVAQGYLTLNLVVAMLQDIYVLEDIGVGMHYGIDNMRFPLPVPVNASIRLQVVLKSVTAFEDSGEMILACTVECDATQAPVMHGDIIYRFWPEHATAQRKVMDAPGVR</sequence>
<evidence type="ECO:0000259" key="1">
    <source>
        <dbReference type="Pfam" id="PF01575"/>
    </source>
</evidence>
<name>A0A449IKR4_PSEFR</name>
<dbReference type="Pfam" id="PF01575">
    <property type="entry name" value="MaoC_dehydratas"/>
    <property type="match status" value="1"/>
</dbReference>
<accession>A0A449IKR4</accession>
<evidence type="ECO:0000313" key="2">
    <source>
        <dbReference type="EMBL" id="VFB20007.1"/>
    </source>
</evidence>
<feature type="domain" description="MaoC-like" evidence="1">
    <location>
        <begin position="19"/>
        <end position="125"/>
    </location>
</feature>
<keyword evidence="2" id="KW-0456">Lyase</keyword>
<dbReference type="InterPro" id="IPR002539">
    <property type="entry name" value="MaoC-like_dom"/>
</dbReference>
<dbReference type="InterPro" id="IPR029069">
    <property type="entry name" value="HotDog_dom_sf"/>
</dbReference>